<reference evidence="4" key="1">
    <citation type="submission" date="2023-07" db="EMBL/GenBank/DDBJ databases">
        <authorList>
            <consortium name="AG Swart"/>
            <person name="Singh M."/>
            <person name="Singh A."/>
            <person name="Seah K."/>
            <person name="Emmerich C."/>
        </authorList>
    </citation>
    <scope>NUCLEOTIDE SEQUENCE</scope>
    <source>
        <strain evidence="4">DP1</strain>
    </source>
</reference>
<dbReference type="GO" id="GO:0003700">
    <property type="term" value="F:DNA-binding transcription factor activity"/>
    <property type="evidence" value="ECO:0007669"/>
    <property type="project" value="InterPro"/>
</dbReference>
<feature type="domain" description="BZIP" evidence="3">
    <location>
        <begin position="58"/>
        <end position="117"/>
    </location>
</feature>
<feature type="region of interest" description="Disordered" evidence="2">
    <location>
        <begin position="44"/>
        <end position="76"/>
    </location>
</feature>
<name>A0AAD1XIM5_EUPCR</name>
<dbReference type="Proteomes" id="UP001295684">
    <property type="component" value="Unassembled WGS sequence"/>
</dbReference>
<evidence type="ECO:0000313" key="4">
    <source>
        <dbReference type="EMBL" id="CAI2373240.1"/>
    </source>
</evidence>
<gene>
    <name evidence="4" type="ORF">ECRASSUSDP1_LOCUS14581</name>
</gene>
<feature type="coiled-coil region" evidence="1">
    <location>
        <begin position="83"/>
        <end position="117"/>
    </location>
</feature>
<organism evidence="4 5">
    <name type="scientific">Euplotes crassus</name>
    <dbReference type="NCBI Taxonomy" id="5936"/>
    <lineage>
        <taxon>Eukaryota</taxon>
        <taxon>Sar</taxon>
        <taxon>Alveolata</taxon>
        <taxon>Ciliophora</taxon>
        <taxon>Intramacronucleata</taxon>
        <taxon>Spirotrichea</taxon>
        <taxon>Hypotrichia</taxon>
        <taxon>Euplotida</taxon>
        <taxon>Euplotidae</taxon>
        <taxon>Moneuplotes</taxon>
    </lineage>
</organism>
<evidence type="ECO:0000313" key="5">
    <source>
        <dbReference type="Proteomes" id="UP001295684"/>
    </source>
</evidence>
<dbReference type="AlphaFoldDB" id="A0AAD1XIM5"/>
<evidence type="ECO:0000256" key="1">
    <source>
        <dbReference type="SAM" id="Coils"/>
    </source>
</evidence>
<comment type="caution">
    <text evidence="4">The sequence shown here is derived from an EMBL/GenBank/DDBJ whole genome shotgun (WGS) entry which is preliminary data.</text>
</comment>
<dbReference type="PROSITE" id="PS50217">
    <property type="entry name" value="BZIP"/>
    <property type="match status" value="1"/>
</dbReference>
<accession>A0AAD1XIM5</accession>
<feature type="compositionally biased region" description="Basic residues" evidence="2">
    <location>
        <begin position="62"/>
        <end position="76"/>
    </location>
</feature>
<protein>
    <recommendedName>
        <fullName evidence="3">BZIP domain-containing protein</fullName>
    </recommendedName>
</protein>
<proteinExistence type="predicted"/>
<evidence type="ECO:0000259" key="3">
    <source>
        <dbReference type="PROSITE" id="PS50217"/>
    </source>
</evidence>
<dbReference type="InterPro" id="IPR004827">
    <property type="entry name" value="bZIP"/>
</dbReference>
<keyword evidence="1" id="KW-0175">Coiled coil</keyword>
<sequence length="362" mass="42834">MSGNNPSNLFEACSNPFREPYQESSIRSIGLDLPRVVSIQYPTMPGAREDNKEEHSSNQSIKNKRLRAKDRSKMSRNRKKEYIKELEFKVRYLEKENIRLQNLLAQKAEEQDSLKQENVFEKEKNNGVRNLWKQVLDLESLDPKRTPTKFCEVWDKFFKIIFDKHKAFIDVAFRKLINDIHANVTPIHYRDLTVDYDRDYDIIKKFNNCTKFKESEFKKNHNLNEVDLFIASFKPSKKQFNFIKNVFIRKEAAVKEKCVQAIHRLIESKQLIEDSFTELRFALALITKSRVLSEEQLAKSKMKGSIFYDSQSFSKIWKVQSVPVTRSYDLLQDEILGKDVKKYLPPSEHTFNANFNKFYIEE</sequence>
<evidence type="ECO:0000256" key="2">
    <source>
        <dbReference type="SAM" id="MobiDB-lite"/>
    </source>
</evidence>
<dbReference type="EMBL" id="CAMPGE010014576">
    <property type="protein sequence ID" value="CAI2373240.1"/>
    <property type="molecule type" value="Genomic_DNA"/>
</dbReference>
<keyword evidence="5" id="KW-1185">Reference proteome</keyword>
<feature type="compositionally biased region" description="Basic and acidic residues" evidence="2">
    <location>
        <begin position="47"/>
        <end position="56"/>
    </location>
</feature>